<keyword evidence="8" id="KW-1185">Reference proteome</keyword>
<evidence type="ECO:0000313" key="8">
    <source>
        <dbReference type="Proteomes" id="UP001501436"/>
    </source>
</evidence>
<dbReference type="PROSITE" id="PS50830">
    <property type="entry name" value="TNASE_3"/>
    <property type="match status" value="1"/>
</dbReference>
<dbReference type="PROSITE" id="PS01123">
    <property type="entry name" value="TNASE_1"/>
    <property type="match status" value="1"/>
</dbReference>
<feature type="region of interest" description="Disordered" evidence="4">
    <location>
        <begin position="151"/>
        <end position="172"/>
    </location>
</feature>
<dbReference type="InterPro" id="IPR002071">
    <property type="entry name" value="Thermonucl_AS"/>
</dbReference>
<evidence type="ECO:0000259" key="6">
    <source>
        <dbReference type="PROSITE" id="PS50830"/>
    </source>
</evidence>
<organism evidence="7 8">
    <name type="scientific">Mucilaginibacter defluvii</name>
    <dbReference type="NCBI Taxonomy" id="1196019"/>
    <lineage>
        <taxon>Bacteria</taxon>
        <taxon>Pseudomonadati</taxon>
        <taxon>Bacteroidota</taxon>
        <taxon>Sphingobacteriia</taxon>
        <taxon>Sphingobacteriales</taxon>
        <taxon>Sphingobacteriaceae</taxon>
        <taxon>Mucilaginibacter</taxon>
    </lineage>
</organism>
<dbReference type="PANTHER" id="PTHR12302">
    <property type="entry name" value="EBNA2 BINDING PROTEIN P100"/>
    <property type="match status" value="1"/>
</dbReference>
<keyword evidence="5" id="KW-0732">Signal</keyword>
<protein>
    <submittedName>
        <fullName evidence="7">Thermonuclease family protein</fullName>
    </submittedName>
</protein>
<dbReference type="SUPFAM" id="SSF50199">
    <property type="entry name" value="Staphylococcal nuclease"/>
    <property type="match status" value="1"/>
</dbReference>
<dbReference type="Proteomes" id="UP001501436">
    <property type="component" value="Unassembled WGS sequence"/>
</dbReference>
<evidence type="ECO:0000256" key="1">
    <source>
        <dbReference type="ARBA" id="ARBA00022722"/>
    </source>
</evidence>
<accession>A0ABP9FMM3</accession>
<reference evidence="8" key="1">
    <citation type="journal article" date="2019" name="Int. J. Syst. Evol. Microbiol.">
        <title>The Global Catalogue of Microorganisms (GCM) 10K type strain sequencing project: providing services to taxonomists for standard genome sequencing and annotation.</title>
        <authorList>
            <consortium name="The Broad Institute Genomics Platform"/>
            <consortium name="The Broad Institute Genome Sequencing Center for Infectious Disease"/>
            <person name="Wu L."/>
            <person name="Ma J."/>
        </authorList>
    </citation>
    <scope>NUCLEOTIDE SEQUENCE [LARGE SCALE GENOMIC DNA]</scope>
    <source>
        <strain evidence="8">JCM 18283</strain>
    </source>
</reference>
<dbReference type="CDD" id="cd00175">
    <property type="entry name" value="SNc"/>
    <property type="match status" value="1"/>
</dbReference>
<evidence type="ECO:0000256" key="5">
    <source>
        <dbReference type="SAM" id="SignalP"/>
    </source>
</evidence>
<dbReference type="RefSeq" id="WP_345329610.1">
    <property type="nucleotide sequence ID" value="NZ_BAABJI010000001.1"/>
</dbReference>
<keyword evidence="2" id="KW-0255">Endonuclease</keyword>
<name>A0ABP9FMM3_9SPHI</name>
<evidence type="ECO:0000256" key="4">
    <source>
        <dbReference type="SAM" id="MobiDB-lite"/>
    </source>
</evidence>
<dbReference type="PROSITE" id="PS51257">
    <property type="entry name" value="PROKAR_LIPOPROTEIN"/>
    <property type="match status" value="1"/>
</dbReference>
<dbReference type="EMBL" id="BAABJI010000001">
    <property type="protein sequence ID" value="GAA4907463.1"/>
    <property type="molecule type" value="Genomic_DNA"/>
</dbReference>
<keyword evidence="1" id="KW-0540">Nuclease</keyword>
<comment type="caution">
    <text evidence="7">The sequence shown here is derived from an EMBL/GenBank/DDBJ whole genome shotgun (WGS) entry which is preliminary data.</text>
</comment>
<evidence type="ECO:0000256" key="2">
    <source>
        <dbReference type="ARBA" id="ARBA00022759"/>
    </source>
</evidence>
<dbReference type="SMART" id="SM00318">
    <property type="entry name" value="SNc"/>
    <property type="match status" value="1"/>
</dbReference>
<dbReference type="InterPro" id="IPR035437">
    <property type="entry name" value="SNase_OB-fold_sf"/>
</dbReference>
<dbReference type="PANTHER" id="PTHR12302:SF3">
    <property type="entry name" value="SERINE_THREONINE-PROTEIN KINASE 31"/>
    <property type="match status" value="1"/>
</dbReference>
<gene>
    <name evidence="7" type="ORF">GCM10023313_07870</name>
</gene>
<dbReference type="Pfam" id="PF00565">
    <property type="entry name" value="SNase"/>
    <property type="match status" value="1"/>
</dbReference>
<sequence length="190" mass="21817">MKNIRLLIIFLLVALAGCNPLPEDTYKVVKIKDGDTIELLSHDLQNITVRLAGIDCPEKAQAFGTAARQYTAQLCFGQNVTLNGSDKDHYGRAVAYVILADGRNLNHELVKNGYAWEYKTYSKDPELAQLEQYARQNRLGLWQDANPVEPWNFRRNKSKNKNKKPRKKRRHKLEETVSLVSLYNIPDEVF</sequence>
<feature type="signal peptide" evidence="5">
    <location>
        <begin position="1"/>
        <end position="16"/>
    </location>
</feature>
<dbReference type="InterPro" id="IPR016071">
    <property type="entry name" value="Staphylococal_nuclease_OB-fold"/>
</dbReference>
<proteinExistence type="predicted"/>
<keyword evidence="3" id="KW-0378">Hydrolase</keyword>
<dbReference type="Gene3D" id="2.40.50.90">
    <property type="match status" value="1"/>
</dbReference>
<evidence type="ECO:0000313" key="7">
    <source>
        <dbReference type="EMBL" id="GAA4907463.1"/>
    </source>
</evidence>
<feature type="chain" id="PRO_5045471730" evidence="5">
    <location>
        <begin position="17"/>
        <end position="190"/>
    </location>
</feature>
<evidence type="ECO:0000256" key="3">
    <source>
        <dbReference type="ARBA" id="ARBA00022801"/>
    </source>
</evidence>
<feature type="compositionally biased region" description="Basic residues" evidence="4">
    <location>
        <begin position="154"/>
        <end position="171"/>
    </location>
</feature>
<feature type="domain" description="TNase-like" evidence="6">
    <location>
        <begin position="22"/>
        <end position="144"/>
    </location>
</feature>